<organism evidence="1 2">
    <name type="scientific">Capnocytophaga gingivalis</name>
    <dbReference type="NCBI Taxonomy" id="1017"/>
    <lineage>
        <taxon>Bacteria</taxon>
        <taxon>Pseudomonadati</taxon>
        <taxon>Bacteroidota</taxon>
        <taxon>Flavobacteriia</taxon>
        <taxon>Flavobacteriales</taxon>
        <taxon>Flavobacteriaceae</taxon>
        <taxon>Capnocytophaga</taxon>
    </lineage>
</organism>
<comment type="caution">
    <text evidence="1">The sequence shown here is derived from an EMBL/GenBank/DDBJ whole genome shotgun (WGS) entry which is preliminary data.</text>
</comment>
<dbReference type="Proteomes" id="UP001324270">
    <property type="component" value="Unassembled WGS sequence"/>
</dbReference>
<name>A0ABU5Y6L1_9FLAO</name>
<proteinExistence type="predicted"/>
<gene>
    <name evidence="1" type="ORF">VJJ49_02510</name>
</gene>
<dbReference type="InterPro" id="IPR046228">
    <property type="entry name" value="DUF6261"/>
</dbReference>
<keyword evidence="2" id="KW-1185">Reference proteome</keyword>
<dbReference type="RefSeq" id="WP_323978825.1">
    <property type="nucleotide sequence ID" value="NZ_JAYKBV010000003.1"/>
</dbReference>
<protein>
    <submittedName>
        <fullName evidence="1">DUF6261 family protein</fullName>
    </submittedName>
</protein>
<accession>A0ABU5Y6L1</accession>
<dbReference type="Pfam" id="PF19775">
    <property type="entry name" value="DUF6261"/>
    <property type="match status" value="1"/>
</dbReference>
<sequence length="236" mass="27691">MKKYTLIRLDLFRVKNAEFKQFITRFFEDFEGSGLSLDTDEVFKSLFESLKSKSDTYAKALEQVRAKEESKKISELNKVRNADFQALKDSIKPYKNAKTEDQQKAYHALKLVFDSYKGVVKDSYEGRTSRLHTLVNQLRSNEYNDDVVALYITNFVNELDKSNTAFNEIFNKRSLQSLQKNNLNVKEIRKEISEIYQNMANYIVAVTNVKEDPFYTKTLEVLNNSRKYYADMLARR</sequence>
<dbReference type="SUPFAM" id="SSF58113">
    <property type="entry name" value="Apolipoprotein A-I"/>
    <property type="match status" value="1"/>
</dbReference>
<evidence type="ECO:0000313" key="2">
    <source>
        <dbReference type="Proteomes" id="UP001324270"/>
    </source>
</evidence>
<evidence type="ECO:0000313" key="1">
    <source>
        <dbReference type="EMBL" id="MEB3039568.1"/>
    </source>
</evidence>
<dbReference type="EMBL" id="JAYKBV010000003">
    <property type="protein sequence ID" value="MEB3039568.1"/>
    <property type="molecule type" value="Genomic_DNA"/>
</dbReference>
<reference evidence="1 2" key="1">
    <citation type="submission" date="2023-12" db="EMBL/GenBank/DDBJ databases">
        <title>Genomic sequences of Capnocytophaga and Parvimonas strains.</title>
        <authorList>
            <person name="Watt R.M."/>
            <person name="Wang M."/>
            <person name="Yang T."/>
            <person name="Tong W.M."/>
        </authorList>
    </citation>
    <scope>NUCLEOTIDE SEQUENCE [LARGE SCALE GENOMIC DNA]</scope>
    <source>
        <strain evidence="1 2">CCUG 13156</strain>
    </source>
</reference>